<gene>
    <name evidence="1" type="ORF">LIP50_01700</name>
</gene>
<evidence type="ECO:0000313" key="2">
    <source>
        <dbReference type="Proteomes" id="UP001299409"/>
    </source>
</evidence>
<proteinExistence type="predicted"/>
<organism evidence="1 2">
    <name type="scientific">Intestinibacter bartlettii</name>
    <dbReference type="NCBI Taxonomy" id="261299"/>
    <lineage>
        <taxon>Bacteria</taxon>
        <taxon>Bacillati</taxon>
        <taxon>Bacillota</taxon>
        <taxon>Clostridia</taxon>
        <taxon>Peptostreptococcales</taxon>
        <taxon>Peptostreptococcaceae</taxon>
        <taxon>Intestinibacter</taxon>
    </lineage>
</organism>
<name>A0ABS8CTY3_9FIRM</name>
<sequence>MEKDFDFLKVGMDNDITNNIPKEILIGYKKKINKFLSTARKESKLQKCFYCKEEKSSFCNSHSIPGFCLKNIATDGNVYYSNKLNNIPFIDYEKGVNKSGTFQLICRECDGQIFQEYENPDNYDKEPTPQMLAQIAMKNNLKKISKRLNEYSLYDILAQGAPYMSNFKDDMQQVEKMDLKEDIQDFEKAKRLSKKNWEDEYYLFYYEKLDYVVPIAFQSSVALVVDLEGNIINDIYCTKETHRIEDLHICVFPLKESSIIMMFIDSKHKRYRKFYKQFKKLSHEQKLALVNYIIFLYSEDIFFSKEIPDEILENQKLINVAQQTSMFMTSDRSISAIEEAKTIYDLNKKNDIPNLLSKEYKLR</sequence>
<comment type="caution">
    <text evidence="1">The sequence shown here is derived from an EMBL/GenBank/DDBJ whole genome shotgun (WGS) entry which is preliminary data.</text>
</comment>
<dbReference type="RefSeq" id="WP_226924050.1">
    <property type="nucleotide sequence ID" value="NZ_JAJBMB010000001.1"/>
</dbReference>
<dbReference type="EMBL" id="JAJBMB010000001">
    <property type="protein sequence ID" value="MCB5444912.1"/>
    <property type="molecule type" value="Genomic_DNA"/>
</dbReference>
<reference evidence="1 2" key="1">
    <citation type="submission" date="2021-10" db="EMBL/GenBank/DDBJ databases">
        <title>Collection of gut derived symbiotic bacterial strains cultured from healthy donors.</title>
        <authorList>
            <person name="Lin H."/>
            <person name="Littmann E."/>
            <person name="Claire K."/>
            <person name="Pamer E."/>
        </authorList>
    </citation>
    <scope>NUCLEOTIDE SEQUENCE [LARGE SCALE GENOMIC DNA]</scope>
    <source>
        <strain evidence="1 2">MSK.17.68</strain>
    </source>
</reference>
<dbReference type="Proteomes" id="UP001299409">
    <property type="component" value="Unassembled WGS sequence"/>
</dbReference>
<accession>A0ABS8CTY3</accession>
<protein>
    <recommendedName>
        <fullName evidence="3">HNH endonuclease</fullName>
    </recommendedName>
</protein>
<keyword evidence="2" id="KW-1185">Reference proteome</keyword>
<evidence type="ECO:0008006" key="3">
    <source>
        <dbReference type="Google" id="ProtNLM"/>
    </source>
</evidence>
<evidence type="ECO:0000313" key="1">
    <source>
        <dbReference type="EMBL" id="MCB5444912.1"/>
    </source>
</evidence>